<dbReference type="Proteomes" id="UP000194933">
    <property type="component" value="Unassembled WGS sequence"/>
</dbReference>
<dbReference type="RefSeq" id="WP_086284994.1">
    <property type="nucleotide sequence ID" value="NZ_NGMO01000003.1"/>
</dbReference>
<keyword evidence="1" id="KW-0175">Coiled coil</keyword>
<comment type="caution">
    <text evidence="3">The sequence shown here is derived from an EMBL/GenBank/DDBJ whole genome shotgun (WGS) entry which is preliminary data.</text>
</comment>
<accession>A0A242JY33</accession>
<reference evidence="3 4" key="1">
    <citation type="submission" date="2017-05" db="EMBL/GenBank/DDBJ databases">
        <title>The Genome Sequence of Enterococcus sp. 10A9_DIV0425.</title>
        <authorList>
            <consortium name="The Broad Institute Genomics Platform"/>
            <consortium name="The Broad Institute Genomic Center for Infectious Diseases"/>
            <person name="Earl A."/>
            <person name="Manson A."/>
            <person name="Schwartman J."/>
            <person name="Gilmore M."/>
            <person name="Abouelleil A."/>
            <person name="Cao P."/>
            <person name="Chapman S."/>
            <person name="Cusick C."/>
            <person name="Shea T."/>
            <person name="Young S."/>
            <person name="Neafsey D."/>
            <person name="Nusbaum C."/>
            <person name="Birren B."/>
        </authorList>
    </citation>
    <scope>NUCLEOTIDE SEQUENCE [LARGE SCALE GENOMIC DNA]</scope>
    <source>
        <strain evidence="3 4">10A9_DIV0425</strain>
    </source>
</reference>
<evidence type="ECO:0000313" key="3">
    <source>
        <dbReference type="EMBL" id="OTP10226.1"/>
    </source>
</evidence>
<name>A0A242JY33_9ENTE</name>
<evidence type="ECO:0000256" key="1">
    <source>
        <dbReference type="SAM" id="Coils"/>
    </source>
</evidence>
<dbReference type="AlphaFoldDB" id="A0A242JY33"/>
<feature type="coiled-coil region" evidence="1">
    <location>
        <begin position="128"/>
        <end position="160"/>
    </location>
</feature>
<feature type="compositionally biased region" description="Polar residues" evidence="2">
    <location>
        <begin position="236"/>
        <end position="250"/>
    </location>
</feature>
<feature type="region of interest" description="Disordered" evidence="2">
    <location>
        <begin position="234"/>
        <end position="258"/>
    </location>
</feature>
<dbReference type="EMBL" id="NGMO01000003">
    <property type="protein sequence ID" value="OTP10226.1"/>
    <property type="molecule type" value="Genomic_DNA"/>
</dbReference>
<proteinExistence type="predicted"/>
<sequence>MSRFFAWLRKVFTKKDIDEQKYRTQTNYQNKRRNAIKLRESKKKEVVYKIKQQQALSKRHQATTTNKQPIKYAQFETRPFKLMELDGNLSKSGPLLKRRLAAKQRATSHDDPAQQNTIKLEGSQYQTLEELMKLLTKWMNAEMEAENQQVLEKLDQAIAYGEKSINQALLNEANQEPFHHDCKEDRELVKQVNNLPNPDRKALEATFDQLTNIDSESLKGSLKLKISGSLSKLNKTNLNKAPSKNNAKRSSFSHELRA</sequence>
<protein>
    <submittedName>
        <fullName evidence="3">Uncharacterized protein</fullName>
    </submittedName>
</protein>
<evidence type="ECO:0000313" key="4">
    <source>
        <dbReference type="Proteomes" id="UP000194933"/>
    </source>
</evidence>
<gene>
    <name evidence="3" type="ORF">A5844_001924</name>
</gene>
<keyword evidence="4" id="KW-1185">Reference proteome</keyword>
<evidence type="ECO:0000256" key="2">
    <source>
        <dbReference type="SAM" id="MobiDB-lite"/>
    </source>
</evidence>
<organism evidence="3 4">
    <name type="scientific">Candidatus Enterococcus wittei</name>
    <dbReference type="NCBI Taxonomy" id="1987383"/>
    <lineage>
        <taxon>Bacteria</taxon>
        <taxon>Bacillati</taxon>
        <taxon>Bacillota</taxon>
        <taxon>Bacilli</taxon>
        <taxon>Lactobacillales</taxon>
        <taxon>Enterococcaceae</taxon>
        <taxon>Enterococcus</taxon>
    </lineage>
</organism>